<keyword evidence="1" id="KW-0175">Coiled coil</keyword>
<feature type="domain" description="Lon proteolytic" evidence="2">
    <location>
        <begin position="1"/>
        <end position="97"/>
    </location>
</feature>
<evidence type="ECO:0000259" key="2">
    <source>
        <dbReference type="PROSITE" id="PS51786"/>
    </source>
</evidence>
<proteinExistence type="predicted"/>
<gene>
    <name evidence="3" type="primary">lon_30</name>
    <name evidence="3" type="ORF">SDC9_166942</name>
</gene>
<organism evidence="3">
    <name type="scientific">bioreactor metagenome</name>
    <dbReference type="NCBI Taxonomy" id="1076179"/>
    <lineage>
        <taxon>unclassified sequences</taxon>
        <taxon>metagenomes</taxon>
        <taxon>ecological metagenomes</taxon>
    </lineage>
</organism>
<name>A0A645FYD7_9ZZZZ</name>
<sequence length="116" mass="12941">MLSSVSNIPIKQNIAVTGSINQFGEVQPIGGVNEKIEGFFKICRGMGGVQEKGVLIPYSNRNDLILNEEVEAAIKEGKFHIYTMKTMKDAVNILMKDYNEVLDSAKQELSKYEDKV</sequence>
<dbReference type="SUPFAM" id="SSF54211">
    <property type="entry name" value="Ribosomal protein S5 domain 2-like"/>
    <property type="match status" value="1"/>
</dbReference>
<dbReference type="GO" id="GO:0004252">
    <property type="term" value="F:serine-type endopeptidase activity"/>
    <property type="evidence" value="ECO:0007669"/>
    <property type="project" value="UniProtKB-EC"/>
</dbReference>
<dbReference type="EMBL" id="VSSQ01067159">
    <property type="protein sequence ID" value="MPN19571.1"/>
    <property type="molecule type" value="Genomic_DNA"/>
</dbReference>
<dbReference type="PANTHER" id="PTHR10046">
    <property type="entry name" value="ATP DEPENDENT LON PROTEASE FAMILY MEMBER"/>
    <property type="match status" value="1"/>
</dbReference>
<dbReference type="AlphaFoldDB" id="A0A645FYD7"/>
<dbReference type="GO" id="GO:0005524">
    <property type="term" value="F:ATP binding"/>
    <property type="evidence" value="ECO:0007669"/>
    <property type="project" value="InterPro"/>
</dbReference>
<dbReference type="InterPro" id="IPR008269">
    <property type="entry name" value="Lon_proteolytic"/>
</dbReference>
<reference evidence="3" key="1">
    <citation type="submission" date="2019-08" db="EMBL/GenBank/DDBJ databases">
        <authorList>
            <person name="Kucharzyk K."/>
            <person name="Murdoch R.W."/>
            <person name="Higgins S."/>
            <person name="Loffler F."/>
        </authorList>
    </citation>
    <scope>NUCLEOTIDE SEQUENCE</scope>
</reference>
<protein>
    <submittedName>
        <fullName evidence="3">Lon protease</fullName>
        <ecNumber evidence="3">3.4.21.53</ecNumber>
    </submittedName>
</protein>
<dbReference type="GO" id="GO:0030163">
    <property type="term" value="P:protein catabolic process"/>
    <property type="evidence" value="ECO:0007669"/>
    <property type="project" value="InterPro"/>
</dbReference>
<dbReference type="InterPro" id="IPR027065">
    <property type="entry name" value="Lon_Prtase"/>
</dbReference>
<dbReference type="PROSITE" id="PS51786">
    <property type="entry name" value="LON_PROTEOLYTIC"/>
    <property type="match status" value="1"/>
</dbReference>
<dbReference type="GO" id="GO:0006508">
    <property type="term" value="P:proteolysis"/>
    <property type="evidence" value="ECO:0007669"/>
    <property type="project" value="UniProtKB-KW"/>
</dbReference>
<evidence type="ECO:0000256" key="1">
    <source>
        <dbReference type="SAM" id="Coils"/>
    </source>
</evidence>
<keyword evidence="3" id="KW-0645">Protease</keyword>
<dbReference type="GO" id="GO:0004176">
    <property type="term" value="F:ATP-dependent peptidase activity"/>
    <property type="evidence" value="ECO:0007669"/>
    <property type="project" value="InterPro"/>
</dbReference>
<dbReference type="Pfam" id="PF05362">
    <property type="entry name" value="Lon_C"/>
    <property type="match status" value="1"/>
</dbReference>
<feature type="coiled-coil region" evidence="1">
    <location>
        <begin position="88"/>
        <end position="115"/>
    </location>
</feature>
<accession>A0A645FYD7</accession>
<dbReference type="Gene3D" id="3.30.230.10">
    <property type="match status" value="1"/>
</dbReference>
<evidence type="ECO:0000313" key="3">
    <source>
        <dbReference type="EMBL" id="MPN19571.1"/>
    </source>
</evidence>
<comment type="caution">
    <text evidence="3">The sequence shown here is derived from an EMBL/GenBank/DDBJ whole genome shotgun (WGS) entry which is preliminary data.</text>
</comment>
<dbReference type="InterPro" id="IPR014721">
    <property type="entry name" value="Ribsml_uS5_D2-typ_fold_subgr"/>
</dbReference>
<dbReference type="InterPro" id="IPR020568">
    <property type="entry name" value="Ribosomal_Su5_D2-typ_SF"/>
</dbReference>
<dbReference type="EC" id="3.4.21.53" evidence="3"/>
<dbReference type="PRINTS" id="PR00830">
    <property type="entry name" value="ENDOLAPTASE"/>
</dbReference>
<keyword evidence="3" id="KW-0378">Hydrolase</keyword>